<name>A0A0A0LH52_CUCSA</name>
<proteinExistence type="predicted"/>
<dbReference type="Proteomes" id="UP000029981">
    <property type="component" value="Chromosome 2"/>
</dbReference>
<reference evidence="1 2" key="1">
    <citation type="journal article" date="2009" name="Nat. Genet.">
        <title>The genome of the cucumber, Cucumis sativus L.</title>
        <authorList>
            <person name="Huang S."/>
            <person name="Li R."/>
            <person name="Zhang Z."/>
            <person name="Li L."/>
            <person name="Gu X."/>
            <person name="Fan W."/>
            <person name="Lucas W.J."/>
            <person name="Wang X."/>
            <person name="Xie B."/>
            <person name="Ni P."/>
            <person name="Ren Y."/>
            <person name="Zhu H."/>
            <person name="Li J."/>
            <person name="Lin K."/>
            <person name="Jin W."/>
            <person name="Fei Z."/>
            <person name="Li G."/>
            <person name="Staub J."/>
            <person name="Kilian A."/>
            <person name="van der Vossen E.A."/>
            <person name="Wu Y."/>
            <person name="Guo J."/>
            <person name="He J."/>
            <person name="Jia Z."/>
            <person name="Ren Y."/>
            <person name="Tian G."/>
            <person name="Lu Y."/>
            <person name="Ruan J."/>
            <person name="Qian W."/>
            <person name="Wang M."/>
            <person name="Huang Q."/>
            <person name="Li B."/>
            <person name="Xuan Z."/>
            <person name="Cao J."/>
            <person name="Asan"/>
            <person name="Wu Z."/>
            <person name="Zhang J."/>
            <person name="Cai Q."/>
            <person name="Bai Y."/>
            <person name="Zhao B."/>
            <person name="Han Y."/>
            <person name="Li Y."/>
            <person name="Li X."/>
            <person name="Wang S."/>
            <person name="Shi Q."/>
            <person name="Liu S."/>
            <person name="Cho W.K."/>
            <person name="Kim J.Y."/>
            <person name="Xu Y."/>
            <person name="Heller-Uszynska K."/>
            <person name="Miao H."/>
            <person name="Cheng Z."/>
            <person name="Zhang S."/>
            <person name="Wu J."/>
            <person name="Yang Y."/>
            <person name="Kang H."/>
            <person name="Li M."/>
            <person name="Liang H."/>
            <person name="Ren X."/>
            <person name="Shi Z."/>
            <person name="Wen M."/>
            <person name="Jian M."/>
            <person name="Yang H."/>
            <person name="Zhang G."/>
            <person name="Yang Z."/>
            <person name="Chen R."/>
            <person name="Liu S."/>
            <person name="Li J."/>
            <person name="Ma L."/>
            <person name="Liu H."/>
            <person name="Zhou Y."/>
            <person name="Zhao J."/>
            <person name="Fang X."/>
            <person name="Li G."/>
            <person name="Fang L."/>
            <person name="Li Y."/>
            <person name="Liu D."/>
            <person name="Zheng H."/>
            <person name="Zhang Y."/>
            <person name="Qin N."/>
            <person name="Li Z."/>
            <person name="Yang G."/>
            <person name="Yang S."/>
            <person name="Bolund L."/>
            <person name="Kristiansen K."/>
            <person name="Zheng H."/>
            <person name="Li S."/>
            <person name="Zhang X."/>
            <person name="Yang H."/>
            <person name="Wang J."/>
            <person name="Sun R."/>
            <person name="Zhang B."/>
            <person name="Jiang S."/>
            <person name="Wang J."/>
            <person name="Du Y."/>
            <person name="Li S."/>
        </authorList>
    </citation>
    <scope>NUCLEOTIDE SEQUENCE [LARGE SCALE GENOMIC DNA]</scope>
    <source>
        <strain evidence="2">cv. 9930</strain>
    </source>
</reference>
<dbReference type="AlphaFoldDB" id="A0A0A0LH52"/>
<keyword evidence="2" id="KW-1185">Reference proteome</keyword>
<organism evidence="1 2">
    <name type="scientific">Cucumis sativus</name>
    <name type="common">Cucumber</name>
    <dbReference type="NCBI Taxonomy" id="3659"/>
    <lineage>
        <taxon>Eukaryota</taxon>
        <taxon>Viridiplantae</taxon>
        <taxon>Streptophyta</taxon>
        <taxon>Embryophyta</taxon>
        <taxon>Tracheophyta</taxon>
        <taxon>Spermatophyta</taxon>
        <taxon>Magnoliopsida</taxon>
        <taxon>eudicotyledons</taxon>
        <taxon>Gunneridae</taxon>
        <taxon>Pentapetalae</taxon>
        <taxon>rosids</taxon>
        <taxon>fabids</taxon>
        <taxon>Cucurbitales</taxon>
        <taxon>Cucurbitaceae</taxon>
        <taxon>Benincaseae</taxon>
        <taxon>Cucumis</taxon>
    </lineage>
</organism>
<accession>A0A0A0LH52</accession>
<gene>
    <name evidence="1" type="ORF">Csa_2G075390</name>
</gene>
<evidence type="ECO:0000313" key="2">
    <source>
        <dbReference type="Proteomes" id="UP000029981"/>
    </source>
</evidence>
<dbReference type="Gramene" id="KGN61280">
    <property type="protein sequence ID" value="KGN61280"/>
    <property type="gene ID" value="Csa_2G075390"/>
</dbReference>
<reference evidence="1 2" key="4">
    <citation type="journal article" date="2011" name="BMC Genomics">
        <title>RNA-Seq improves annotation of protein-coding genes in the cucumber genome.</title>
        <authorList>
            <person name="Li Z."/>
            <person name="Zhang Z."/>
            <person name="Yan P."/>
            <person name="Huang S."/>
            <person name="Fei Z."/>
            <person name="Lin K."/>
        </authorList>
    </citation>
    <scope>NUCLEOTIDE SEQUENCE [LARGE SCALE GENOMIC DNA]</scope>
    <source>
        <strain evidence="2">cv. 9930</strain>
    </source>
</reference>
<protein>
    <submittedName>
        <fullName evidence="1">Uncharacterized protein</fullName>
    </submittedName>
</protein>
<reference evidence="1 2" key="3">
    <citation type="journal article" date="2010" name="BMC Genomics">
        <title>Transcriptome sequencing and comparative analysis of cucumber flowers with different sex types.</title>
        <authorList>
            <person name="Guo S."/>
            <person name="Zheng Y."/>
            <person name="Joung J.G."/>
            <person name="Liu S."/>
            <person name="Zhang Z."/>
            <person name="Crasta O.R."/>
            <person name="Sobral B.W."/>
            <person name="Xu Y."/>
            <person name="Huang S."/>
            <person name="Fei Z."/>
        </authorList>
    </citation>
    <scope>NUCLEOTIDE SEQUENCE [LARGE SCALE GENOMIC DNA]</scope>
    <source>
        <strain evidence="2">cv. 9930</strain>
    </source>
</reference>
<dbReference type="EMBL" id="CM002923">
    <property type="protein sequence ID" value="KGN61280.1"/>
    <property type="molecule type" value="Genomic_DNA"/>
</dbReference>
<sequence length="85" mass="10063">MELKWVLLCSSSEWEFLAWDFVLWGFQALFGVSDCFIVWQKAAEFEIRLFVWCLSVQLAAENGRDLRTTKLCELSDLRLFRLSSY</sequence>
<reference evidence="1 2" key="2">
    <citation type="journal article" date="2009" name="PLoS ONE">
        <title>An integrated genetic and cytogenetic map of the cucumber genome.</title>
        <authorList>
            <person name="Ren Y."/>
            <person name="Zhang Z."/>
            <person name="Liu J."/>
            <person name="Staub J.E."/>
            <person name="Han Y."/>
            <person name="Cheng Z."/>
            <person name="Li X."/>
            <person name="Lu J."/>
            <person name="Miao H."/>
            <person name="Kang H."/>
            <person name="Xie B."/>
            <person name="Gu X."/>
            <person name="Wang X."/>
            <person name="Du Y."/>
            <person name="Jin W."/>
            <person name="Huang S."/>
        </authorList>
    </citation>
    <scope>NUCLEOTIDE SEQUENCE [LARGE SCALE GENOMIC DNA]</scope>
    <source>
        <strain evidence="2">cv. 9930</strain>
    </source>
</reference>
<evidence type="ECO:0000313" key="1">
    <source>
        <dbReference type="EMBL" id="KGN61280.1"/>
    </source>
</evidence>